<keyword evidence="1" id="KW-0804">Transcription</keyword>
<evidence type="ECO:0000313" key="2">
    <source>
        <dbReference type="Proteomes" id="UP000202923"/>
    </source>
</evidence>
<proteinExistence type="predicted"/>
<dbReference type="KEGG" id="vg:29061891"/>
<dbReference type="EMBL" id="KX397369">
    <property type="protein sequence ID" value="ANZ49399.1"/>
    <property type="molecule type" value="Genomic_DNA"/>
</dbReference>
<dbReference type="RefSeq" id="YP_009278652.1">
    <property type="nucleotide sequence ID" value="NC_031010.1"/>
</dbReference>
<keyword evidence="1" id="KW-0240">DNA-directed RNA polymerase</keyword>
<dbReference type="GO" id="GO:0000428">
    <property type="term" value="C:DNA-directed RNA polymerase complex"/>
    <property type="evidence" value="ECO:0007669"/>
    <property type="project" value="UniProtKB-KW"/>
</dbReference>
<accession>A0A1B2IDR8</accession>
<gene>
    <name evidence="1" type="ORF">KWAN_47</name>
</gene>
<sequence>MKGCPVHIRDLRMLPAEKVWKMRGRYDVTFDDGVTLPVSSRHVKLSWPYWALSRYYPQVSTPSSLCFKPGDVSTDDRHIDFMSIAAVLAREAGVDLGDTRYILSQHVYADAFNLTVKHLLPYCTTIDIDTMRDIYDHPDFQIILQWAVEHPTGYDSEGNDKVEDAYQIIEKILLLDPNLSMNPLAMSVKDGTMKMNQILQAYVRGKTSEIDSRVYTNQVWEGFFNGLHKLASRLKEAGATSRSHLYNTDNIAEAEYGSRKLQLVANVLMNFSYDDCGTTDAHEFTFTELEHHKQAFKAMKGMRYRFENEGGPWRRFEPEDFEKVKDRPLLFRSAMTCKHLAKQGLCAGCMGDLIFNLSEDTSPGHLASTSISEKGSQGILSTKHLDFLRALLKLILTPPMQQYLDKFEKDSQKGLKLKGKPLNGAWSEYELVISDKLYSELSQIAYHENMDDVDETALPEINDLTFQRYDKEGELQFEESVDARMGVCGNFSKAFLRFFLKHRDSLRFVKKLVHIPLAQWHTAQPLLIYTNRSESMAEFVAGLETKLRSVAADKNDEADDVISVDNSVKMNKKGKVKTLTLVEMGGATERQCTYALFDTFRYISRKLNGVPMCHVGIMLAVSRVESPTDSFPAVGFDREEANEVSGKRFVDHNTLIGIRSGAPMLLFQGQQDYLNNVGFWVNEKRPASLYDGAFPTLPK</sequence>
<dbReference type="GeneID" id="29061891"/>
<name>A0A1B2IDR8_9CAUD</name>
<evidence type="ECO:0000313" key="1">
    <source>
        <dbReference type="EMBL" id="ANZ49399.1"/>
    </source>
</evidence>
<reference evidence="1 2" key="1">
    <citation type="submission" date="2016-06" db="EMBL/GenBank/DDBJ databases">
        <authorList>
            <person name="Kjaerup R.B."/>
            <person name="Dalgaard T.S."/>
            <person name="Juul-Madsen H.R."/>
        </authorList>
    </citation>
    <scope>NUCLEOTIDE SEQUENCE [LARGE SCALE GENOMIC DNA]</scope>
</reference>
<organism evidence="1 2">
    <name type="scientific">Erwinia phage vB_EamM_Kwan</name>
    <dbReference type="NCBI Taxonomy" id="1883374"/>
    <lineage>
        <taxon>Viruses</taxon>
        <taxon>Duplodnaviria</taxon>
        <taxon>Heunggongvirae</taxon>
        <taxon>Uroviricota</taxon>
        <taxon>Caudoviricetes</taxon>
        <taxon>Chimalliviridae</taxon>
        <taxon>Wellingtonvirus</taxon>
        <taxon>Wellingtonvirus wellington</taxon>
    </lineage>
</organism>
<protein>
    <submittedName>
        <fullName evidence="1">Putative DNA-directed RNA polymerase beta' subunit</fullName>
    </submittedName>
</protein>
<dbReference type="Proteomes" id="UP000202923">
    <property type="component" value="Genome"/>
</dbReference>
<dbReference type="OrthoDB" id="846at10239"/>